<sequence length="497" mass="54584">MTTPPKKKSIFASALIVVAMRWTDRLIGLLSTLILARILTPADFGIIAMASVLVGLVDVLLDLGVNMALIQNRNADDDDYNTAWTIRLIQATAVTIIIFLLAPLAADYYRDPRVCDVTRLMALGMFIGGFENIGIVNFQKNMDFSRDFRFFFIRRLAGFLVTVTLAIQLESYWAMPLGALAGRTTGVILSYIMHPFRPRFSLSRFAKLWSFSQWALLRSIGIYFETQFDRFLVGRLSDASTVGAYTLADEISAMPSTELLQPLGRVLFPAFVAAKHDAQRLRDAYLLALAVQTMLAIPAGVGLASVADRAVLVLLGEQWLAAIPFVQTLALVFSLGAISHAAGYLLVTIGKIRTLGIFIWVQNILFLVVAGLIFSSAGAIDIARIRLVVAAVGLIFFMAVILHEVRELRLADIIRVAWRPVAAAASMATIDLLVTPPDTLPLMLAFLLEVLLGALSYTTILLGLWYASGRPYGAEAYILSKLKLGRFLQPVQRNDAP</sequence>
<dbReference type="AlphaFoldDB" id="A0A6C2D1V0"/>
<comment type="similarity">
    <text evidence="2">Belongs to the polysaccharide synthase family.</text>
</comment>
<feature type="transmembrane region" description="Helical" evidence="7">
    <location>
        <begin position="385"/>
        <end position="405"/>
    </location>
</feature>
<feature type="transmembrane region" description="Helical" evidence="7">
    <location>
        <begin position="284"/>
        <end position="307"/>
    </location>
</feature>
<proteinExistence type="inferred from homology"/>
<reference evidence="8 9" key="1">
    <citation type="submission" date="2019-01" db="EMBL/GenBank/DDBJ databases">
        <title>Zoogloea oleivorans genome sequencing and assembly.</title>
        <authorList>
            <person name="Tancsics A."/>
            <person name="Farkas M."/>
            <person name="Kriszt B."/>
            <person name="Maroti G."/>
            <person name="Horvath B."/>
        </authorList>
    </citation>
    <scope>NUCLEOTIDE SEQUENCE [LARGE SCALE GENOMIC DNA]</scope>
    <source>
        <strain evidence="8 9">Buc</strain>
    </source>
</reference>
<name>A0A6C2D1V0_9RHOO</name>
<protein>
    <submittedName>
        <fullName evidence="8">Lipopolysaccharide biosynthesis protein</fullName>
    </submittedName>
</protein>
<feature type="transmembrane region" description="Helical" evidence="7">
    <location>
        <begin position="173"/>
        <end position="194"/>
    </location>
</feature>
<feature type="transmembrane region" description="Helical" evidence="7">
    <location>
        <begin position="417"/>
        <end position="436"/>
    </location>
</feature>
<gene>
    <name evidence="8" type="ORF">ETQ85_07355</name>
</gene>
<feature type="transmembrane region" description="Helical" evidence="7">
    <location>
        <begin position="46"/>
        <end position="65"/>
    </location>
</feature>
<dbReference type="Proteomes" id="UP000389128">
    <property type="component" value="Unassembled WGS sequence"/>
</dbReference>
<comment type="subcellular location">
    <subcellularLocation>
        <location evidence="1">Cell membrane</location>
        <topology evidence="1">Multi-pass membrane protein</topology>
    </subcellularLocation>
</comment>
<keyword evidence="6 7" id="KW-0472">Membrane</keyword>
<dbReference type="PANTHER" id="PTHR30250:SF10">
    <property type="entry name" value="LIPOPOLYSACCHARIDE BIOSYNTHESIS PROTEIN WZXC"/>
    <property type="match status" value="1"/>
</dbReference>
<organism evidence="8 9">
    <name type="scientific">Zoogloea oleivorans</name>
    <dbReference type="NCBI Taxonomy" id="1552750"/>
    <lineage>
        <taxon>Bacteria</taxon>
        <taxon>Pseudomonadati</taxon>
        <taxon>Pseudomonadota</taxon>
        <taxon>Betaproteobacteria</taxon>
        <taxon>Rhodocyclales</taxon>
        <taxon>Zoogloeaceae</taxon>
        <taxon>Zoogloea</taxon>
    </lineage>
</organism>
<evidence type="ECO:0000256" key="6">
    <source>
        <dbReference type="ARBA" id="ARBA00023136"/>
    </source>
</evidence>
<evidence type="ECO:0000313" key="9">
    <source>
        <dbReference type="Proteomes" id="UP000389128"/>
    </source>
</evidence>
<feature type="transmembrane region" description="Helical" evidence="7">
    <location>
        <begin position="86"/>
        <end position="106"/>
    </location>
</feature>
<evidence type="ECO:0000256" key="4">
    <source>
        <dbReference type="ARBA" id="ARBA00022692"/>
    </source>
</evidence>
<dbReference type="RefSeq" id="WP_148578403.1">
    <property type="nucleotide sequence ID" value="NZ_JAVEUW010000001.1"/>
</dbReference>
<dbReference type="GO" id="GO:0005886">
    <property type="term" value="C:plasma membrane"/>
    <property type="evidence" value="ECO:0007669"/>
    <property type="project" value="UniProtKB-SubCell"/>
</dbReference>
<evidence type="ECO:0000256" key="1">
    <source>
        <dbReference type="ARBA" id="ARBA00004651"/>
    </source>
</evidence>
<feature type="transmembrane region" description="Helical" evidence="7">
    <location>
        <begin position="442"/>
        <end position="467"/>
    </location>
</feature>
<evidence type="ECO:0000256" key="7">
    <source>
        <dbReference type="SAM" id="Phobius"/>
    </source>
</evidence>
<evidence type="ECO:0000256" key="3">
    <source>
        <dbReference type="ARBA" id="ARBA00022475"/>
    </source>
</evidence>
<evidence type="ECO:0000256" key="5">
    <source>
        <dbReference type="ARBA" id="ARBA00022989"/>
    </source>
</evidence>
<dbReference type="PANTHER" id="PTHR30250">
    <property type="entry name" value="PST FAMILY PREDICTED COLANIC ACID TRANSPORTER"/>
    <property type="match status" value="1"/>
</dbReference>
<keyword evidence="4 7" id="KW-0812">Transmembrane</keyword>
<evidence type="ECO:0000313" key="8">
    <source>
        <dbReference type="EMBL" id="TYC59844.1"/>
    </source>
</evidence>
<feature type="transmembrane region" description="Helical" evidence="7">
    <location>
        <begin position="118"/>
        <end position="138"/>
    </location>
</feature>
<accession>A0A6C2D1V0</accession>
<keyword evidence="3" id="KW-1003">Cell membrane</keyword>
<dbReference type="Pfam" id="PF13440">
    <property type="entry name" value="Polysacc_synt_3"/>
    <property type="match status" value="1"/>
</dbReference>
<evidence type="ECO:0000256" key="2">
    <source>
        <dbReference type="ARBA" id="ARBA00007430"/>
    </source>
</evidence>
<keyword evidence="5 7" id="KW-1133">Transmembrane helix</keyword>
<keyword evidence="9" id="KW-1185">Reference proteome</keyword>
<comment type="caution">
    <text evidence="8">The sequence shown here is derived from an EMBL/GenBank/DDBJ whole genome shotgun (WGS) entry which is preliminary data.</text>
</comment>
<feature type="transmembrane region" description="Helical" evidence="7">
    <location>
        <begin position="319"/>
        <end position="345"/>
    </location>
</feature>
<feature type="transmembrane region" description="Helical" evidence="7">
    <location>
        <begin position="150"/>
        <end position="167"/>
    </location>
</feature>
<dbReference type="OrthoDB" id="5486360at2"/>
<dbReference type="InterPro" id="IPR050833">
    <property type="entry name" value="Poly_Biosynth_Transport"/>
</dbReference>
<dbReference type="EMBL" id="SDKK01000006">
    <property type="protein sequence ID" value="TYC59844.1"/>
    <property type="molecule type" value="Genomic_DNA"/>
</dbReference>
<feature type="transmembrane region" description="Helical" evidence="7">
    <location>
        <begin position="357"/>
        <end position="379"/>
    </location>
</feature>